<protein>
    <submittedName>
        <fullName evidence="1">DUF1811 domain-containing protein</fullName>
    </submittedName>
</protein>
<dbReference type="Gene3D" id="2.30.30.340">
    <property type="entry name" value="Hypothetical protein YfhH like domains"/>
    <property type="match status" value="1"/>
</dbReference>
<keyword evidence="4" id="KW-1185">Reference proteome</keyword>
<dbReference type="InterPro" id="IPR014938">
    <property type="entry name" value="YfhH-like"/>
</dbReference>
<name>A0A2N5GN43_9BACI</name>
<dbReference type="InterPro" id="IPR036289">
    <property type="entry name" value="YfhH"/>
</dbReference>
<dbReference type="SUPFAM" id="SSF101697">
    <property type="entry name" value="Hypothetical protein YfhH"/>
    <property type="match status" value="1"/>
</dbReference>
<comment type="caution">
    <text evidence="1">The sequence shown here is derived from an EMBL/GenBank/DDBJ whole genome shotgun (WGS) entry which is preliminary data.</text>
</comment>
<proteinExistence type="predicted"/>
<evidence type="ECO:0000313" key="2">
    <source>
        <dbReference type="EMBL" id="PLR90821.1"/>
    </source>
</evidence>
<evidence type="ECO:0000313" key="3">
    <source>
        <dbReference type="Proteomes" id="UP000234951"/>
    </source>
</evidence>
<dbReference type="Proteomes" id="UP000234951">
    <property type="component" value="Unassembled WGS sequence"/>
</dbReference>
<organism evidence="1 3">
    <name type="scientific">Bacillus canaveralius</name>
    <dbReference type="NCBI Taxonomy" id="1403243"/>
    <lineage>
        <taxon>Bacteria</taxon>
        <taxon>Bacillati</taxon>
        <taxon>Bacillota</taxon>
        <taxon>Bacilli</taxon>
        <taxon>Bacillales</taxon>
        <taxon>Bacillaceae</taxon>
        <taxon>Bacillus</taxon>
    </lineage>
</organism>
<dbReference type="Pfam" id="PF08838">
    <property type="entry name" value="DUF1811"/>
    <property type="match status" value="1"/>
</dbReference>
<dbReference type="AlphaFoldDB" id="A0A2N5GN43"/>
<reference evidence="1 3" key="1">
    <citation type="submission" date="2017-11" db="EMBL/GenBank/DDBJ databases">
        <title>Comparitive Functional Genomics of Dry Heat Resistant strains isolated from the Viking Spacecraft.</title>
        <authorList>
            <person name="Seuylemezian A."/>
            <person name="Cooper K."/>
            <person name="Vaishampayan P."/>
        </authorList>
    </citation>
    <scope>NUCLEOTIDE SEQUENCE [LARGE SCALE GENOMIC DNA]</scope>
    <source>
        <strain evidence="1 3">M4.6</strain>
    </source>
</reference>
<dbReference type="RefSeq" id="WP_101576970.1">
    <property type="nucleotide sequence ID" value="NZ_PGVA01000018.1"/>
</dbReference>
<dbReference type="EMBL" id="PGVA01000018">
    <property type="protein sequence ID" value="PLR83634.1"/>
    <property type="molecule type" value="Genomic_DNA"/>
</dbReference>
<dbReference type="OrthoDB" id="2353288at2"/>
<dbReference type="EMBL" id="PGVD01000071">
    <property type="protein sequence ID" value="PLR90821.1"/>
    <property type="molecule type" value="Genomic_DNA"/>
</dbReference>
<gene>
    <name evidence="1" type="ORF">CU635_08745</name>
    <name evidence="2" type="ORF">CVD25_20100</name>
</gene>
<evidence type="ECO:0000313" key="1">
    <source>
        <dbReference type="EMBL" id="PLR83634.1"/>
    </source>
</evidence>
<accession>A0A2N5GN43</accession>
<dbReference type="Gene3D" id="1.10.287.880">
    <property type="entry name" value="Hypothetical protein YfhH domain"/>
    <property type="match status" value="1"/>
</dbReference>
<evidence type="ECO:0000313" key="4">
    <source>
        <dbReference type="Proteomes" id="UP000235114"/>
    </source>
</evidence>
<sequence length="111" mass="12841">MQQEKRYSEMTRYEIQQEIARLNEKAKKAEQMGMVNEFAVLERKAVMAKSYLLSPDDFKSGELYGIEGDPGFYFKIQYLNGVFAWGYRLGGDGREEALPIAMLKKIEQNQS</sequence>
<reference evidence="2 4" key="2">
    <citation type="submission" date="2017-12" db="EMBL/GenBank/DDBJ databases">
        <title>Comparative Functional Genomics of Dry Heat Resistant strains isolated from the Viking Spacecraft.</title>
        <authorList>
            <person name="Seuylemezian A."/>
            <person name="Cooper K."/>
            <person name="Vaishampayan P."/>
        </authorList>
    </citation>
    <scope>NUCLEOTIDE SEQUENCE [LARGE SCALE GENOMIC DNA]</scope>
    <source>
        <strain evidence="2 4">ATCC 29669</strain>
    </source>
</reference>
<dbReference type="Proteomes" id="UP000235114">
    <property type="component" value="Unassembled WGS sequence"/>
</dbReference>